<protein>
    <recommendedName>
        <fullName evidence="2">CTCHY-type domain-containing protein</fullName>
    </recommendedName>
</protein>
<accession>C3Y2P2</accession>
<reference evidence="1" key="1">
    <citation type="journal article" date="2008" name="Nature">
        <title>The amphioxus genome and the evolution of the chordate karyotype.</title>
        <authorList>
            <consortium name="US DOE Joint Genome Institute (JGI-PGF)"/>
            <person name="Putnam N.H."/>
            <person name="Butts T."/>
            <person name="Ferrier D.E.K."/>
            <person name="Furlong R.F."/>
            <person name="Hellsten U."/>
            <person name="Kawashima T."/>
            <person name="Robinson-Rechavi M."/>
            <person name="Shoguchi E."/>
            <person name="Terry A."/>
            <person name="Yu J.-K."/>
            <person name="Benito-Gutierrez E.L."/>
            <person name="Dubchak I."/>
            <person name="Garcia-Fernandez J."/>
            <person name="Gibson-Brown J.J."/>
            <person name="Grigoriev I.V."/>
            <person name="Horton A.C."/>
            <person name="de Jong P.J."/>
            <person name="Jurka J."/>
            <person name="Kapitonov V.V."/>
            <person name="Kohara Y."/>
            <person name="Kuroki Y."/>
            <person name="Lindquist E."/>
            <person name="Lucas S."/>
            <person name="Osoegawa K."/>
            <person name="Pennacchio L.A."/>
            <person name="Salamov A.A."/>
            <person name="Satou Y."/>
            <person name="Sauka-Spengler T."/>
            <person name="Schmutz J."/>
            <person name="Shin-I T."/>
            <person name="Toyoda A."/>
            <person name="Bronner-Fraser M."/>
            <person name="Fujiyama A."/>
            <person name="Holland L.Z."/>
            <person name="Holland P.W.H."/>
            <person name="Satoh N."/>
            <person name="Rokhsar D.S."/>
        </authorList>
    </citation>
    <scope>NUCLEOTIDE SEQUENCE [LARGE SCALE GENOMIC DNA]</scope>
    <source>
        <strain evidence="1">S238N-H82</strain>
        <tissue evidence="1">Testes</tissue>
    </source>
</reference>
<dbReference type="EMBL" id="GG666482">
    <property type="protein sequence ID" value="EEN65304.1"/>
    <property type="molecule type" value="Genomic_DNA"/>
</dbReference>
<evidence type="ECO:0008006" key="2">
    <source>
        <dbReference type="Google" id="ProtNLM"/>
    </source>
</evidence>
<gene>
    <name evidence="1" type="ORF">BRAFLDRAFT_124737</name>
</gene>
<dbReference type="AlphaFoldDB" id="C3Y2P2"/>
<sequence length="179" mass="20568">MAPKRAAEDTEPGTAGIEARRFYRQTSKAAAQDKCLMDNIFKIEDLRGRLKEHHELPCCSYSVQLKDMVPGSITVFTCPDKYCGYEWQYSWCRNELEEDWEARPRYHCVICRKCGDYGDAHCKKCNKCYFAGTAGFECPCGDKSTEDTAKRELTNMWTVLYLAGFDDSITDFFQNSIPI</sequence>
<proteinExistence type="predicted"/>
<name>C3Y2P2_BRAFL</name>
<evidence type="ECO:0000313" key="1">
    <source>
        <dbReference type="EMBL" id="EEN65304.1"/>
    </source>
</evidence>
<dbReference type="InParanoid" id="C3Y2P2"/>
<dbReference type="eggNOG" id="ENOG502R97W">
    <property type="taxonomic scope" value="Eukaryota"/>
</dbReference>
<organism>
    <name type="scientific">Branchiostoma floridae</name>
    <name type="common">Florida lancelet</name>
    <name type="synonym">Amphioxus</name>
    <dbReference type="NCBI Taxonomy" id="7739"/>
    <lineage>
        <taxon>Eukaryota</taxon>
        <taxon>Metazoa</taxon>
        <taxon>Chordata</taxon>
        <taxon>Cephalochordata</taxon>
        <taxon>Leptocardii</taxon>
        <taxon>Amphioxiformes</taxon>
        <taxon>Branchiostomatidae</taxon>
        <taxon>Branchiostoma</taxon>
    </lineage>
</organism>